<dbReference type="Gene3D" id="3.40.50.300">
    <property type="entry name" value="P-loop containing nucleotide triphosphate hydrolases"/>
    <property type="match status" value="1"/>
</dbReference>
<dbReference type="GO" id="GO:0080008">
    <property type="term" value="C:Cul4-RING E3 ubiquitin ligase complex"/>
    <property type="evidence" value="ECO:0007669"/>
    <property type="project" value="TreeGrafter"/>
</dbReference>
<comment type="caution">
    <text evidence="4">The sequence shown here is derived from an EMBL/GenBank/DDBJ whole genome shotgun (WGS) entry which is preliminary data.</text>
</comment>
<protein>
    <recommendedName>
        <fullName evidence="3">NACHT domain-containing protein</fullName>
    </recommendedName>
</protein>
<evidence type="ECO:0000313" key="5">
    <source>
        <dbReference type="Proteomes" id="UP001209878"/>
    </source>
</evidence>
<evidence type="ECO:0000256" key="2">
    <source>
        <dbReference type="SAM" id="MobiDB-lite"/>
    </source>
</evidence>
<dbReference type="EMBL" id="JAODUO010000187">
    <property type="protein sequence ID" value="KAK2186829.1"/>
    <property type="molecule type" value="Genomic_DNA"/>
</dbReference>
<dbReference type="SUPFAM" id="SSF52540">
    <property type="entry name" value="P-loop containing nucleoside triphosphate hydrolases"/>
    <property type="match status" value="1"/>
</dbReference>
<feature type="region of interest" description="Disordered" evidence="2">
    <location>
        <begin position="295"/>
        <end position="324"/>
    </location>
</feature>
<reference evidence="4" key="1">
    <citation type="journal article" date="2023" name="Mol. Biol. Evol.">
        <title>Third-Generation Sequencing Reveals the Adaptive Role of the Epigenome in Three Deep-Sea Polychaetes.</title>
        <authorList>
            <person name="Perez M."/>
            <person name="Aroh O."/>
            <person name="Sun Y."/>
            <person name="Lan Y."/>
            <person name="Juniper S.K."/>
            <person name="Young C.R."/>
            <person name="Angers B."/>
            <person name="Qian P.Y."/>
        </authorList>
    </citation>
    <scope>NUCLEOTIDE SEQUENCE</scope>
    <source>
        <strain evidence="4">R07B-5</strain>
    </source>
</reference>
<keyword evidence="5" id="KW-1185">Reference proteome</keyword>
<feature type="domain" description="NACHT" evidence="3">
    <location>
        <begin position="328"/>
        <end position="491"/>
    </location>
</feature>
<proteinExistence type="predicted"/>
<dbReference type="InterPro" id="IPR051191">
    <property type="entry name" value="DCAF12"/>
</dbReference>
<dbReference type="Pfam" id="PF05729">
    <property type="entry name" value="NACHT"/>
    <property type="match status" value="1"/>
</dbReference>
<gene>
    <name evidence="4" type="ORF">NP493_187g00026</name>
</gene>
<evidence type="ECO:0000313" key="4">
    <source>
        <dbReference type="EMBL" id="KAK2186829.1"/>
    </source>
</evidence>
<dbReference type="Proteomes" id="UP001209878">
    <property type="component" value="Unassembled WGS sequence"/>
</dbReference>
<accession>A0AAD9UEY0</accession>
<dbReference type="PANTHER" id="PTHR19860">
    <property type="entry name" value="DDB1- AND CUL4-ASSOCIATED FACTOR 12-RELATED"/>
    <property type="match status" value="1"/>
</dbReference>
<organism evidence="4 5">
    <name type="scientific">Ridgeia piscesae</name>
    <name type="common">Tubeworm</name>
    <dbReference type="NCBI Taxonomy" id="27915"/>
    <lineage>
        <taxon>Eukaryota</taxon>
        <taxon>Metazoa</taxon>
        <taxon>Spiralia</taxon>
        <taxon>Lophotrochozoa</taxon>
        <taxon>Annelida</taxon>
        <taxon>Polychaeta</taxon>
        <taxon>Sedentaria</taxon>
        <taxon>Canalipalpata</taxon>
        <taxon>Sabellida</taxon>
        <taxon>Siboglinidae</taxon>
        <taxon>Ridgeia</taxon>
    </lineage>
</organism>
<dbReference type="AlphaFoldDB" id="A0AAD9UEY0"/>
<keyword evidence="1" id="KW-0677">Repeat</keyword>
<sequence>MYKKYKLGLCTNGVSHGTPDGSVFGRLNLRDGSGSYGDRLVEEKVFPALREWCEDYQLHLVECDLRWGVPKDSTTGTTLIACMEEIDRGYHDNDGEPFFLGMLGERYGWIPDFETIPEEIRSRYGWVPGVSVTHMEILHGAYRQGNPSAVFFLRDPGYVSDLPSRYVNRFVDTSPLSVQQLQMLKEKLQEKFPTQVVKYSCQVVGVDASTGREKVQLSGLEEFSEKALRFLKSAIRRRYCDCERSVTAMTVEEQESRLHQAVAESKSRLVIGRDRELTTLLEFARGDIASLQLWSSSGQTEGNTGGGDVGSQEGKDREEDKGSNCPSLLWVQGAAGMGKSAVMAKTARVLQQAGTHVMYHNVGCTVASLSRDNVTTRVVSSLTIQLHGEESQAATDDLPTEHLKQILETYALTNKYAVLIIDGIDELTESSVSGDVSWLPSLVSDNVRCIVSVRSSHLPIVTGLKHLNCHQVELAALDVDNCRLLAEHYFSVYNKKLDEDQLDHLTQHSGATTPLWLTVACEELRVFGDFATLTSHIASLPPELDRLLAGVLHRLLREDDTGLMRQVLCVLYVCPAGCPEEHIRQVLGDGQMDMPLLTWVTLRRYLKPFTRMTSHPATRTVRVQFFHDSMRQAVRHNILPDSSDEKQWHHLLGDYYERRCKDSAFLAEDLPIHLLAAGCTQRLLDFYRKDVRAMRVPAFYKRLYLNKLRCREMIFPHSAVTGTKPLRLCLFCAHKTSVFGRAPWQAKDACCVCGELAGRMGKEAQLCRRHAPFTAPGVTQCGGCGHNVMGAMREKMTTAVMCPFCNQGLAWSRCCQLVTDSS</sequence>
<dbReference type="InterPro" id="IPR007111">
    <property type="entry name" value="NACHT_NTPase"/>
</dbReference>
<feature type="compositionally biased region" description="Basic and acidic residues" evidence="2">
    <location>
        <begin position="313"/>
        <end position="322"/>
    </location>
</feature>
<dbReference type="InterPro" id="IPR027417">
    <property type="entry name" value="P-loop_NTPase"/>
</dbReference>
<dbReference type="PANTHER" id="PTHR19860:SF42">
    <property type="entry name" value="RING-TYPE DOMAIN-CONTAINING PROTEIN"/>
    <property type="match status" value="1"/>
</dbReference>
<evidence type="ECO:0000259" key="3">
    <source>
        <dbReference type="Pfam" id="PF05729"/>
    </source>
</evidence>
<evidence type="ECO:0000256" key="1">
    <source>
        <dbReference type="ARBA" id="ARBA00022737"/>
    </source>
</evidence>
<name>A0AAD9UEY0_RIDPI</name>